<dbReference type="EMBL" id="CP029803">
    <property type="protein sequence ID" value="AWT59848.1"/>
    <property type="molecule type" value="Genomic_DNA"/>
</dbReference>
<evidence type="ECO:0000313" key="7">
    <source>
        <dbReference type="Proteomes" id="UP000247465"/>
    </source>
</evidence>
<evidence type="ECO:0000313" key="6">
    <source>
        <dbReference type="EMBL" id="AWT59848.1"/>
    </source>
</evidence>
<dbReference type="SUPFAM" id="SSF53649">
    <property type="entry name" value="Alkaline phosphatase-like"/>
    <property type="match status" value="1"/>
</dbReference>
<dbReference type="KEGG" id="mtar:DF168_01044"/>
<gene>
    <name evidence="6" type="primary">betC_3</name>
    <name evidence="6" type="ORF">DF168_01044</name>
</gene>
<evidence type="ECO:0000256" key="4">
    <source>
        <dbReference type="ARBA" id="ARBA00022837"/>
    </source>
</evidence>
<evidence type="ECO:0000259" key="5">
    <source>
        <dbReference type="Pfam" id="PF00884"/>
    </source>
</evidence>
<name>A0A2Z4AFT1_9BACT</name>
<dbReference type="GO" id="GO:0046872">
    <property type="term" value="F:metal ion binding"/>
    <property type="evidence" value="ECO:0007669"/>
    <property type="project" value="UniProtKB-KW"/>
</dbReference>
<dbReference type="Pfam" id="PF00884">
    <property type="entry name" value="Sulfatase"/>
    <property type="match status" value="1"/>
</dbReference>
<organism evidence="6 7">
    <name type="scientific">Candidatus Moanibacter tarae</name>
    <dbReference type="NCBI Taxonomy" id="2200854"/>
    <lineage>
        <taxon>Bacteria</taxon>
        <taxon>Pseudomonadati</taxon>
        <taxon>Verrucomicrobiota</taxon>
        <taxon>Opitutia</taxon>
        <taxon>Puniceicoccales</taxon>
        <taxon>Puniceicoccales incertae sedis</taxon>
        <taxon>Candidatus Moanibacter</taxon>
    </lineage>
</organism>
<proteinExistence type="inferred from homology"/>
<dbReference type="CDD" id="cd16034">
    <property type="entry name" value="sulfatase_like"/>
    <property type="match status" value="1"/>
</dbReference>
<dbReference type="PANTHER" id="PTHR42693">
    <property type="entry name" value="ARYLSULFATASE FAMILY MEMBER"/>
    <property type="match status" value="1"/>
</dbReference>
<keyword evidence="3 6" id="KW-0378">Hydrolase</keyword>
<evidence type="ECO:0000256" key="2">
    <source>
        <dbReference type="ARBA" id="ARBA00022723"/>
    </source>
</evidence>
<dbReference type="PANTHER" id="PTHR42693:SF53">
    <property type="entry name" value="ENDO-4-O-SULFATASE"/>
    <property type="match status" value="1"/>
</dbReference>
<evidence type="ECO:0000256" key="1">
    <source>
        <dbReference type="ARBA" id="ARBA00008779"/>
    </source>
</evidence>
<reference evidence="6 7" key="1">
    <citation type="submission" date="2018-06" db="EMBL/GenBank/DDBJ databases">
        <title>Draft Genome Sequence of a Novel Marine Bacterium Related to the Verrucomicrobia.</title>
        <authorList>
            <person name="Vosseberg J."/>
            <person name="Martijn J."/>
            <person name="Ettema T.J.G."/>
        </authorList>
    </citation>
    <scope>NUCLEOTIDE SEQUENCE [LARGE SCALE GENOMIC DNA]</scope>
    <source>
        <strain evidence="6">TARA_B100001123</strain>
    </source>
</reference>
<keyword evidence="4" id="KW-0106">Calcium</keyword>
<accession>A0A2Z4AFT1</accession>
<sequence length="459" mass="52648">MNKELSFRPPRKPNVIWVFGDQHRAQALSHRGDPNVFTPNIDNLSRTGMNFECAVSGAPWCTPFRGALLTGKYPHQNGVIRTPSLLDPDIPTVAHSFNDAGYHTAYVGKWHLDGSNHREHYVPPHHRGSFKFWMGYENNNNQHETYVYGSKNETPQRLPKYETEGLTDILLGHLEKHVGQREDYDPFFAVLSVQPPHGPYVTPINSQQGKHHIHPSKIKLRNNVPEIPSMRFNASIDHAGYYAMIEDLDQNIGRICETLKDFSIDRETYIIFFSDHGNLLWSHGQTGKSSPWEESIRIPFIISKVGGPENMCCGRTDALLNHVDIAPTTLGLCGIPVPNEMAGYDYSRHCIPEYATEYRENPDRTDEPDSAYLQQIVRKMNPNTVNKAWRGVLMRDGWKYVCIPGSDWLLFDTKNDPYEQANHVHSTNFQMQKVHCYNRLSRWIKETGDDFELPNIRLP</sequence>
<evidence type="ECO:0000256" key="3">
    <source>
        <dbReference type="ARBA" id="ARBA00022801"/>
    </source>
</evidence>
<dbReference type="Gene3D" id="3.40.720.10">
    <property type="entry name" value="Alkaline Phosphatase, subunit A"/>
    <property type="match status" value="1"/>
</dbReference>
<dbReference type="InterPro" id="IPR000917">
    <property type="entry name" value="Sulfatase_N"/>
</dbReference>
<dbReference type="InterPro" id="IPR017850">
    <property type="entry name" value="Alkaline_phosphatase_core_sf"/>
</dbReference>
<keyword evidence="2" id="KW-0479">Metal-binding</keyword>
<feature type="domain" description="Sulfatase N-terminal" evidence="5">
    <location>
        <begin position="13"/>
        <end position="335"/>
    </location>
</feature>
<dbReference type="Proteomes" id="UP000247465">
    <property type="component" value="Chromosome"/>
</dbReference>
<dbReference type="PROSITE" id="PS00149">
    <property type="entry name" value="SULFATASE_2"/>
    <property type="match status" value="1"/>
</dbReference>
<comment type="similarity">
    <text evidence="1">Belongs to the sulfatase family.</text>
</comment>
<dbReference type="InterPro" id="IPR024607">
    <property type="entry name" value="Sulfatase_CS"/>
</dbReference>
<protein>
    <submittedName>
        <fullName evidence="6">Choline-sulfatase</fullName>
        <ecNumber evidence="6">3.1.6.6</ecNumber>
    </submittedName>
</protein>
<dbReference type="EC" id="3.1.6.6" evidence="6"/>
<dbReference type="GO" id="GO:0004065">
    <property type="term" value="F:arylsulfatase activity"/>
    <property type="evidence" value="ECO:0007669"/>
    <property type="project" value="TreeGrafter"/>
</dbReference>
<dbReference type="InterPro" id="IPR050738">
    <property type="entry name" value="Sulfatase"/>
</dbReference>
<dbReference type="AlphaFoldDB" id="A0A2Z4AFT1"/>
<dbReference type="GO" id="GO:0047753">
    <property type="term" value="F:choline-sulfatase activity"/>
    <property type="evidence" value="ECO:0007669"/>
    <property type="project" value="UniProtKB-EC"/>
</dbReference>